<reference evidence="1 2" key="1">
    <citation type="submission" date="2018-08" db="EMBL/GenBank/DDBJ databases">
        <title>Genome sequencing of rice bacterial endophytes.</title>
        <authorList>
            <person name="Venturi V."/>
        </authorList>
    </citation>
    <scope>NUCLEOTIDE SEQUENCE [LARGE SCALE GENOMIC DNA]</scope>
    <source>
        <strain evidence="1 2">E1205</strain>
    </source>
</reference>
<protein>
    <recommendedName>
        <fullName evidence="3">TnsA endonuclease N-terminal domain-containing protein</fullName>
    </recommendedName>
</protein>
<dbReference type="EMBL" id="QXDA01000001">
    <property type="protein sequence ID" value="RIA35951.1"/>
    <property type="molecule type" value="Genomic_DNA"/>
</dbReference>
<evidence type="ECO:0008006" key="3">
    <source>
        <dbReference type="Google" id="ProtNLM"/>
    </source>
</evidence>
<accession>A0A397NRA9</accession>
<sequence>MIRRNSKVSNFTNRGQHFGNLWVVYSHKARRSLTIVNDIELCYWLTFLEFQPDVLKFNLHPAFRILPTKTPRKILLTSEATLVDGALEWHLLYSPEKINFDYLAELREHANSCGATLREFTPATIIPHKYKVMPLLKVCACLAAGKEYSLPPEIVSKAQFYIRQRVRGRMSDLYEQLRDFDTATVHYLVARMFVEGRLKVELSPYFFSPSTEWVSA</sequence>
<dbReference type="Proteomes" id="UP000265836">
    <property type="component" value="Unassembled WGS sequence"/>
</dbReference>
<dbReference type="AlphaFoldDB" id="A0A397NRA9"/>
<proteinExistence type="predicted"/>
<evidence type="ECO:0000313" key="1">
    <source>
        <dbReference type="EMBL" id="RIA35951.1"/>
    </source>
</evidence>
<dbReference type="RefSeq" id="WP_137010750.1">
    <property type="nucleotide sequence ID" value="NZ_QXDA01000001.1"/>
</dbReference>
<organism evidence="1 2">
    <name type="scientific">Ectopseudomonas oleovorans</name>
    <name type="common">Pseudomonas oleovorans</name>
    <dbReference type="NCBI Taxonomy" id="301"/>
    <lineage>
        <taxon>Bacteria</taxon>
        <taxon>Pseudomonadati</taxon>
        <taxon>Pseudomonadota</taxon>
        <taxon>Gammaproteobacteria</taxon>
        <taxon>Pseudomonadales</taxon>
        <taxon>Pseudomonadaceae</taxon>
        <taxon>Ectopseudomonas</taxon>
    </lineage>
</organism>
<comment type="caution">
    <text evidence="1">The sequence shown here is derived from an EMBL/GenBank/DDBJ whole genome shotgun (WGS) entry which is preliminary data.</text>
</comment>
<name>A0A397NRA9_ECTOL</name>
<evidence type="ECO:0000313" key="2">
    <source>
        <dbReference type="Proteomes" id="UP000265836"/>
    </source>
</evidence>
<gene>
    <name evidence="1" type="ORF">DFO61_0406</name>
</gene>